<name>A0AAV6YQ48_ENGPU</name>
<dbReference type="Proteomes" id="UP000824782">
    <property type="component" value="Unassembled WGS sequence"/>
</dbReference>
<dbReference type="EMBL" id="WNYA01014272">
    <property type="protein sequence ID" value="KAG8539544.1"/>
    <property type="molecule type" value="Genomic_DNA"/>
</dbReference>
<gene>
    <name evidence="1" type="ORF">GDO81_020764</name>
</gene>
<keyword evidence="2" id="KW-1185">Reference proteome</keyword>
<evidence type="ECO:0000313" key="1">
    <source>
        <dbReference type="EMBL" id="KAG8539544.1"/>
    </source>
</evidence>
<dbReference type="AlphaFoldDB" id="A0AAV6YQ48"/>
<reference evidence="1" key="1">
    <citation type="thesis" date="2020" institute="ProQuest LLC" country="789 East Eisenhower Parkway, Ann Arbor, MI, USA">
        <title>Comparative Genomics and Chromosome Evolution.</title>
        <authorList>
            <person name="Mudd A.B."/>
        </authorList>
    </citation>
    <scope>NUCLEOTIDE SEQUENCE</scope>
    <source>
        <strain evidence="1">237g6f4</strain>
        <tissue evidence="1">Blood</tissue>
    </source>
</reference>
<proteinExistence type="predicted"/>
<comment type="caution">
    <text evidence="1">The sequence shown here is derived from an EMBL/GenBank/DDBJ whole genome shotgun (WGS) entry which is preliminary data.</text>
</comment>
<organism evidence="1 2">
    <name type="scientific">Engystomops pustulosus</name>
    <name type="common">Tungara frog</name>
    <name type="synonym">Physalaemus pustulosus</name>
    <dbReference type="NCBI Taxonomy" id="76066"/>
    <lineage>
        <taxon>Eukaryota</taxon>
        <taxon>Metazoa</taxon>
        <taxon>Chordata</taxon>
        <taxon>Craniata</taxon>
        <taxon>Vertebrata</taxon>
        <taxon>Euteleostomi</taxon>
        <taxon>Amphibia</taxon>
        <taxon>Batrachia</taxon>
        <taxon>Anura</taxon>
        <taxon>Neobatrachia</taxon>
        <taxon>Hyloidea</taxon>
        <taxon>Leptodactylidae</taxon>
        <taxon>Leiuperinae</taxon>
        <taxon>Engystomops</taxon>
    </lineage>
</organism>
<sequence>MDPRPHITRRTHLTDTLSRCPLSCPHYWELCCNVFCFFAPDVVCKHCVHCWYFSKIPLVAPGMCGCGPGAWTLLLHVLASVIPNIVIVCCNVSSQLNACQISAAPHVYVYRIRPTWDVYRINPKSQQSHCVQRSIKYPALHSRAALTYQY</sequence>
<protein>
    <submittedName>
        <fullName evidence="1">Uncharacterized protein</fullName>
    </submittedName>
</protein>
<accession>A0AAV6YQ48</accession>
<evidence type="ECO:0000313" key="2">
    <source>
        <dbReference type="Proteomes" id="UP000824782"/>
    </source>
</evidence>